<evidence type="ECO:0000256" key="1">
    <source>
        <dbReference type="ARBA" id="ARBA00022679"/>
    </source>
</evidence>
<keyword evidence="1" id="KW-0808">Transferase</keyword>
<proteinExistence type="predicted"/>
<dbReference type="SUPFAM" id="SSF51161">
    <property type="entry name" value="Trimeric LpxA-like enzymes"/>
    <property type="match status" value="1"/>
</dbReference>
<organism evidence="3 4">
    <name type="scientific">Paenibacillus aceti</name>
    <dbReference type="NCBI Taxonomy" id="1820010"/>
    <lineage>
        <taxon>Bacteria</taxon>
        <taxon>Bacillati</taxon>
        <taxon>Bacillota</taxon>
        <taxon>Bacilli</taxon>
        <taxon>Bacillales</taxon>
        <taxon>Paenibacillaceae</taxon>
        <taxon>Paenibacillus</taxon>
    </lineage>
</organism>
<name>A0ABQ1VZP7_9BACL</name>
<dbReference type="PANTHER" id="PTHR23416">
    <property type="entry name" value="SIALIC ACID SYNTHASE-RELATED"/>
    <property type="match status" value="1"/>
</dbReference>
<dbReference type="InterPro" id="IPR011004">
    <property type="entry name" value="Trimer_LpxA-like_sf"/>
</dbReference>
<dbReference type="Proteomes" id="UP000608420">
    <property type="component" value="Unassembled WGS sequence"/>
</dbReference>
<dbReference type="CDD" id="cd04647">
    <property type="entry name" value="LbH_MAT_like"/>
    <property type="match status" value="1"/>
</dbReference>
<dbReference type="PROSITE" id="PS00101">
    <property type="entry name" value="HEXAPEP_TRANSFERASES"/>
    <property type="match status" value="1"/>
</dbReference>
<dbReference type="Pfam" id="PF00132">
    <property type="entry name" value="Hexapep"/>
    <property type="match status" value="1"/>
</dbReference>
<evidence type="ECO:0000313" key="4">
    <source>
        <dbReference type="Proteomes" id="UP000608420"/>
    </source>
</evidence>
<accession>A0ABQ1VZP7</accession>
<gene>
    <name evidence="3" type="ORF">GCM10010913_31840</name>
</gene>
<dbReference type="InterPro" id="IPR018357">
    <property type="entry name" value="Hexapep_transf_CS"/>
</dbReference>
<evidence type="ECO:0000313" key="3">
    <source>
        <dbReference type="EMBL" id="GGG07680.1"/>
    </source>
</evidence>
<dbReference type="EMBL" id="BMIW01000025">
    <property type="protein sequence ID" value="GGG07680.1"/>
    <property type="molecule type" value="Genomic_DNA"/>
</dbReference>
<evidence type="ECO:0008006" key="5">
    <source>
        <dbReference type="Google" id="ProtNLM"/>
    </source>
</evidence>
<evidence type="ECO:0000256" key="2">
    <source>
        <dbReference type="ARBA" id="ARBA00022737"/>
    </source>
</evidence>
<sequence length="119" mass="12426">MPYGGSIEIGENCSINSFCHINGNGGLKIGNNVRIATNCTLIPANHIFSDPNIPITFQGETREGITIEDDVWLGAGVKVLDGVVIGRGSVIGAGSVVNKSIPPFSIAVGIPAKVIKKRK</sequence>
<keyword evidence="4" id="KW-1185">Reference proteome</keyword>
<comment type="caution">
    <text evidence="3">The sequence shown here is derived from an EMBL/GenBank/DDBJ whole genome shotgun (WGS) entry which is preliminary data.</text>
</comment>
<dbReference type="Gene3D" id="2.160.10.10">
    <property type="entry name" value="Hexapeptide repeat proteins"/>
    <property type="match status" value="1"/>
</dbReference>
<dbReference type="InterPro" id="IPR001451">
    <property type="entry name" value="Hexapep"/>
</dbReference>
<keyword evidence="2" id="KW-0677">Repeat</keyword>
<reference evidence="4" key="1">
    <citation type="journal article" date="2019" name="Int. J. Syst. Evol. Microbiol.">
        <title>The Global Catalogue of Microorganisms (GCM) 10K type strain sequencing project: providing services to taxonomists for standard genome sequencing and annotation.</title>
        <authorList>
            <consortium name="The Broad Institute Genomics Platform"/>
            <consortium name="The Broad Institute Genome Sequencing Center for Infectious Disease"/>
            <person name="Wu L."/>
            <person name="Ma J."/>
        </authorList>
    </citation>
    <scope>NUCLEOTIDE SEQUENCE [LARGE SCALE GENOMIC DNA]</scope>
    <source>
        <strain evidence="4">CGMCC 1.15420</strain>
    </source>
</reference>
<dbReference type="PANTHER" id="PTHR23416:SF78">
    <property type="entry name" value="LIPOPOLYSACCHARIDE BIOSYNTHESIS O-ACETYL TRANSFERASE WBBJ-RELATED"/>
    <property type="match status" value="1"/>
</dbReference>
<dbReference type="InterPro" id="IPR051159">
    <property type="entry name" value="Hexapeptide_acetyltransf"/>
</dbReference>
<protein>
    <recommendedName>
        <fullName evidence="5">Acetyltransferase</fullName>
    </recommendedName>
</protein>